<dbReference type="AlphaFoldDB" id="A0A073K2F5"/>
<evidence type="ECO:0000313" key="2">
    <source>
        <dbReference type="EMBL" id="KEK15692.1"/>
    </source>
</evidence>
<reference evidence="2 3" key="1">
    <citation type="submission" date="2014-06" db="EMBL/GenBank/DDBJ databases">
        <title>Genetic determinant of reutericyclin biosynthesis of Lactobacillus reuteri.</title>
        <authorList>
            <person name="Lin X."/>
            <person name="Duar R."/>
            <person name="Walter J."/>
            <person name="Gaenzle M."/>
        </authorList>
    </citation>
    <scope>NUCLEOTIDE SEQUENCE [LARGE SCALE GENOMIC DNA]</scope>
    <source>
        <strain evidence="2 3">LTH2584</strain>
    </source>
</reference>
<proteinExistence type="predicted"/>
<evidence type="ECO:0000313" key="3">
    <source>
        <dbReference type="Proteomes" id="UP000027731"/>
    </source>
</evidence>
<name>A0A073K2F5_LIMRT</name>
<dbReference type="Proteomes" id="UP000027731">
    <property type="component" value="Unassembled WGS sequence"/>
</dbReference>
<gene>
    <name evidence="2" type="ORF">LR3_07985</name>
</gene>
<feature type="region of interest" description="Disordered" evidence="1">
    <location>
        <begin position="1"/>
        <end position="29"/>
    </location>
</feature>
<evidence type="ECO:0000256" key="1">
    <source>
        <dbReference type="SAM" id="MobiDB-lite"/>
    </source>
</evidence>
<accession>A0A073K2F5</accession>
<protein>
    <submittedName>
        <fullName evidence="2">Uncharacterized protein</fullName>
    </submittedName>
</protein>
<sequence>MPGIVKPLHRGEDVQDGKEQGIGEEYDSHDEGECRRIVNIGGQRNIVDQRNDETNDGQAEISPPVISASHALVGVEDRFKPEFC</sequence>
<organism evidence="2 3">
    <name type="scientific">Limosilactobacillus reuteri</name>
    <name type="common">Lactobacillus reuteri</name>
    <dbReference type="NCBI Taxonomy" id="1598"/>
    <lineage>
        <taxon>Bacteria</taxon>
        <taxon>Bacillati</taxon>
        <taxon>Bacillota</taxon>
        <taxon>Bacilli</taxon>
        <taxon>Lactobacillales</taxon>
        <taxon>Lactobacillaceae</taxon>
        <taxon>Limosilactobacillus</taxon>
    </lineage>
</organism>
<dbReference type="EMBL" id="JOSX01000013">
    <property type="protein sequence ID" value="KEK15692.1"/>
    <property type="molecule type" value="Genomic_DNA"/>
</dbReference>
<feature type="compositionally biased region" description="Basic and acidic residues" evidence="1">
    <location>
        <begin position="9"/>
        <end position="21"/>
    </location>
</feature>
<comment type="caution">
    <text evidence="2">The sequence shown here is derived from an EMBL/GenBank/DDBJ whole genome shotgun (WGS) entry which is preliminary data.</text>
</comment>